<reference evidence="1" key="1">
    <citation type="submission" date="2020-05" db="EMBL/GenBank/DDBJ databases">
        <authorList>
            <person name="Chiriac C."/>
            <person name="Salcher M."/>
            <person name="Ghai R."/>
            <person name="Kavagutti S V."/>
        </authorList>
    </citation>
    <scope>NUCLEOTIDE SEQUENCE</scope>
</reference>
<dbReference type="EMBL" id="CAFABE010000018">
    <property type="protein sequence ID" value="CAB4823534.1"/>
    <property type="molecule type" value="Genomic_DNA"/>
</dbReference>
<organism evidence="1">
    <name type="scientific">freshwater metagenome</name>
    <dbReference type="NCBI Taxonomy" id="449393"/>
    <lineage>
        <taxon>unclassified sequences</taxon>
        <taxon>metagenomes</taxon>
        <taxon>ecological metagenomes</taxon>
    </lineage>
</organism>
<gene>
    <name evidence="1" type="ORF">UFOPK3164_00590</name>
</gene>
<evidence type="ECO:0000313" key="1">
    <source>
        <dbReference type="EMBL" id="CAB4823534.1"/>
    </source>
</evidence>
<protein>
    <submittedName>
        <fullName evidence="1">Unannotated protein</fullName>
    </submittedName>
</protein>
<dbReference type="AlphaFoldDB" id="A0A6J6ZR92"/>
<proteinExistence type="predicted"/>
<name>A0A6J6ZR92_9ZZZZ</name>
<sequence length="52" mass="6280">MGRREDDDFIKRLAHVTRQGIEGRDFFNDVTEEFDANARFFVHRMHFDSVTF</sequence>
<accession>A0A6J6ZR92</accession>